<protein>
    <submittedName>
        <fullName evidence="1">Uncharacterized protein</fullName>
    </submittedName>
</protein>
<accession>A0A2P2IUV6</accession>
<proteinExistence type="predicted"/>
<dbReference type="AlphaFoldDB" id="A0A2P2IUV6"/>
<evidence type="ECO:0000313" key="1">
    <source>
        <dbReference type="EMBL" id="MBW85009.1"/>
    </source>
</evidence>
<name>A0A2P2IUV6_RHIMU</name>
<sequence length="44" mass="5076">MERLVERAVKDTPHCRSRNLCRWATPAKFLSLHSCISFGNFLLA</sequence>
<reference evidence="1" key="1">
    <citation type="submission" date="2018-02" db="EMBL/GenBank/DDBJ databases">
        <title>Rhizophora mucronata_Transcriptome.</title>
        <authorList>
            <person name="Meera S.P."/>
            <person name="Sreeshan A."/>
            <person name="Augustine A."/>
        </authorList>
    </citation>
    <scope>NUCLEOTIDE SEQUENCE</scope>
    <source>
        <tissue evidence="1">Leaf</tissue>
    </source>
</reference>
<organism evidence="1">
    <name type="scientific">Rhizophora mucronata</name>
    <name type="common">Asiatic mangrove</name>
    <dbReference type="NCBI Taxonomy" id="61149"/>
    <lineage>
        <taxon>Eukaryota</taxon>
        <taxon>Viridiplantae</taxon>
        <taxon>Streptophyta</taxon>
        <taxon>Embryophyta</taxon>
        <taxon>Tracheophyta</taxon>
        <taxon>Spermatophyta</taxon>
        <taxon>Magnoliopsida</taxon>
        <taxon>eudicotyledons</taxon>
        <taxon>Gunneridae</taxon>
        <taxon>Pentapetalae</taxon>
        <taxon>rosids</taxon>
        <taxon>fabids</taxon>
        <taxon>Malpighiales</taxon>
        <taxon>Rhizophoraceae</taxon>
        <taxon>Rhizophora</taxon>
    </lineage>
</organism>
<dbReference type="EMBL" id="GGEC01004526">
    <property type="protein sequence ID" value="MBW85009.1"/>
    <property type="molecule type" value="Transcribed_RNA"/>
</dbReference>